<dbReference type="CDD" id="cd03443">
    <property type="entry name" value="PaaI_thioesterase"/>
    <property type="match status" value="1"/>
</dbReference>
<dbReference type="Proteomes" id="UP000460221">
    <property type="component" value="Unassembled WGS sequence"/>
</dbReference>
<evidence type="ECO:0000256" key="2">
    <source>
        <dbReference type="ARBA" id="ARBA00022801"/>
    </source>
</evidence>
<accession>A0A7K1FRK3</accession>
<dbReference type="SUPFAM" id="SSF54637">
    <property type="entry name" value="Thioesterase/thiol ester dehydrase-isomerase"/>
    <property type="match status" value="1"/>
</dbReference>
<name>A0A7K1FRK3_9ACTN</name>
<organism evidence="4 5">
    <name type="scientific">Nakamurella alba</name>
    <dbReference type="NCBI Taxonomy" id="2665158"/>
    <lineage>
        <taxon>Bacteria</taxon>
        <taxon>Bacillati</taxon>
        <taxon>Actinomycetota</taxon>
        <taxon>Actinomycetes</taxon>
        <taxon>Nakamurellales</taxon>
        <taxon>Nakamurellaceae</taxon>
        <taxon>Nakamurella</taxon>
    </lineage>
</organism>
<sequence length="145" mass="14783">MVDPHSPDLVGELNARPGELGERMGMRFVSASLTEIVATLPVEGNRQPFGLLHGGASAVLAESIGSTLGLLLAPAGHVPVGIELNCTHHRSATGGTITGRGTVLQAGRTLATVAIAITDEQGRPICTARLTNLYRPLAALGGSGS</sequence>
<comment type="similarity">
    <text evidence="1">Belongs to the thioesterase PaaI family.</text>
</comment>
<gene>
    <name evidence="4" type="ORF">GIS00_22790</name>
</gene>
<evidence type="ECO:0000313" key="5">
    <source>
        <dbReference type="Proteomes" id="UP000460221"/>
    </source>
</evidence>
<dbReference type="PANTHER" id="PTHR43240:SF5">
    <property type="entry name" value="1,4-DIHYDROXY-2-NAPHTHOYL-COA THIOESTERASE 1"/>
    <property type="match status" value="1"/>
</dbReference>
<dbReference type="NCBIfam" id="TIGR00369">
    <property type="entry name" value="unchar_dom_1"/>
    <property type="match status" value="1"/>
</dbReference>
<feature type="domain" description="Thioesterase" evidence="3">
    <location>
        <begin position="49"/>
        <end position="125"/>
    </location>
</feature>
<dbReference type="EMBL" id="WLYK01000011">
    <property type="protein sequence ID" value="MTD16766.1"/>
    <property type="molecule type" value="Genomic_DNA"/>
</dbReference>
<evidence type="ECO:0000259" key="3">
    <source>
        <dbReference type="Pfam" id="PF03061"/>
    </source>
</evidence>
<dbReference type="Pfam" id="PF03061">
    <property type="entry name" value="4HBT"/>
    <property type="match status" value="1"/>
</dbReference>
<keyword evidence="2" id="KW-0378">Hydrolase</keyword>
<dbReference type="PANTHER" id="PTHR43240">
    <property type="entry name" value="1,4-DIHYDROXY-2-NAPHTHOYL-COA THIOESTERASE 1"/>
    <property type="match status" value="1"/>
</dbReference>
<proteinExistence type="inferred from homology"/>
<reference evidence="4 5" key="1">
    <citation type="submission" date="2019-11" db="EMBL/GenBank/DDBJ databases">
        <authorList>
            <person name="Jiang L.-Q."/>
        </authorList>
    </citation>
    <scope>NUCLEOTIDE SEQUENCE [LARGE SCALE GENOMIC DNA]</scope>
    <source>
        <strain evidence="4 5">YIM 132087</strain>
    </source>
</reference>
<keyword evidence="5" id="KW-1185">Reference proteome</keyword>
<dbReference type="InterPro" id="IPR006683">
    <property type="entry name" value="Thioestr_dom"/>
</dbReference>
<dbReference type="GO" id="GO:0061522">
    <property type="term" value="F:1,4-dihydroxy-2-naphthoyl-CoA thioesterase activity"/>
    <property type="evidence" value="ECO:0007669"/>
    <property type="project" value="TreeGrafter"/>
</dbReference>
<dbReference type="InterPro" id="IPR029069">
    <property type="entry name" value="HotDog_dom_sf"/>
</dbReference>
<evidence type="ECO:0000256" key="1">
    <source>
        <dbReference type="ARBA" id="ARBA00008324"/>
    </source>
</evidence>
<dbReference type="GO" id="GO:0005829">
    <property type="term" value="C:cytosol"/>
    <property type="evidence" value="ECO:0007669"/>
    <property type="project" value="TreeGrafter"/>
</dbReference>
<dbReference type="AlphaFoldDB" id="A0A7K1FRK3"/>
<evidence type="ECO:0000313" key="4">
    <source>
        <dbReference type="EMBL" id="MTD16766.1"/>
    </source>
</evidence>
<dbReference type="Gene3D" id="3.10.129.10">
    <property type="entry name" value="Hotdog Thioesterase"/>
    <property type="match status" value="1"/>
</dbReference>
<comment type="caution">
    <text evidence="4">The sequence shown here is derived from an EMBL/GenBank/DDBJ whole genome shotgun (WGS) entry which is preliminary data.</text>
</comment>
<protein>
    <submittedName>
        <fullName evidence="4">Hotdog fold thioesterase</fullName>
    </submittedName>
</protein>
<dbReference type="InterPro" id="IPR003736">
    <property type="entry name" value="PAAI_dom"/>
</dbReference>